<keyword evidence="1" id="KW-0732">Signal</keyword>
<name>A0ABQ8VS41_9AGAR</name>
<organism evidence="2 3">
    <name type="scientific">Lentinula lateritia</name>
    <dbReference type="NCBI Taxonomy" id="40482"/>
    <lineage>
        <taxon>Eukaryota</taxon>
        <taxon>Fungi</taxon>
        <taxon>Dikarya</taxon>
        <taxon>Basidiomycota</taxon>
        <taxon>Agaricomycotina</taxon>
        <taxon>Agaricomycetes</taxon>
        <taxon>Agaricomycetidae</taxon>
        <taxon>Agaricales</taxon>
        <taxon>Marasmiineae</taxon>
        <taxon>Omphalotaceae</taxon>
        <taxon>Lentinula</taxon>
    </lineage>
</organism>
<accession>A0ABQ8VS41</accession>
<gene>
    <name evidence="2" type="ORF">C8R41DRAFT_816350</name>
</gene>
<feature type="signal peptide" evidence="1">
    <location>
        <begin position="1"/>
        <end position="23"/>
    </location>
</feature>
<keyword evidence="3" id="KW-1185">Reference proteome</keyword>
<evidence type="ECO:0000256" key="1">
    <source>
        <dbReference type="SAM" id="SignalP"/>
    </source>
</evidence>
<comment type="caution">
    <text evidence="2">The sequence shown here is derived from an EMBL/GenBank/DDBJ whole genome shotgun (WGS) entry which is preliminary data.</text>
</comment>
<proteinExistence type="predicted"/>
<dbReference type="Proteomes" id="UP001150217">
    <property type="component" value="Unassembled WGS sequence"/>
</dbReference>
<feature type="chain" id="PRO_5045081437" evidence="1">
    <location>
        <begin position="24"/>
        <end position="90"/>
    </location>
</feature>
<evidence type="ECO:0000313" key="2">
    <source>
        <dbReference type="EMBL" id="KAJ4499193.1"/>
    </source>
</evidence>
<dbReference type="EMBL" id="JANVFT010000012">
    <property type="protein sequence ID" value="KAJ4499193.1"/>
    <property type="molecule type" value="Genomic_DNA"/>
</dbReference>
<protein>
    <submittedName>
        <fullName evidence="2">Uncharacterized protein</fullName>
    </submittedName>
</protein>
<sequence length="90" mass="9816">MVRSMRFTITAVITVGVATSALAAPLAPRAVSPAPLLSDLAPSNVPARAERSLMSTTRELETRDFAVIVEDNDKEVPKLWVSFLLNVFYL</sequence>
<reference evidence="2" key="1">
    <citation type="submission" date="2022-08" db="EMBL/GenBank/DDBJ databases">
        <title>A Global Phylogenomic Analysis of the Shiitake Genus Lentinula.</title>
        <authorList>
            <consortium name="DOE Joint Genome Institute"/>
            <person name="Sierra-Patev S."/>
            <person name="Min B."/>
            <person name="Naranjo-Ortiz M."/>
            <person name="Looney B."/>
            <person name="Konkel Z."/>
            <person name="Slot J.C."/>
            <person name="Sakamoto Y."/>
            <person name="Steenwyk J.L."/>
            <person name="Rokas A."/>
            <person name="Carro J."/>
            <person name="Camarero S."/>
            <person name="Ferreira P."/>
            <person name="Molpeceres G."/>
            <person name="Ruiz-Duenas F.J."/>
            <person name="Serrano A."/>
            <person name="Henrissat B."/>
            <person name="Drula E."/>
            <person name="Hughes K.W."/>
            <person name="Mata J.L."/>
            <person name="Ishikawa N.K."/>
            <person name="Vargas-Isla R."/>
            <person name="Ushijima S."/>
            <person name="Smith C.A."/>
            <person name="Ahrendt S."/>
            <person name="Andreopoulos W."/>
            <person name="He G."/>
            <person name="Labutti K."/>
            <person name="Lipzen A."/>
            <person name="Ng V."/>
            <person name="Riley R."/>
            <person name="Sandor L."/>
            <person name="Barry K."/>
            <person name="Martinez A.T."/>
            <person name="Xiao Y."/>
            <person name="Gibbons J.G."/>
            <person name="Terashima K."/>
            <person name="Grigoriev I.V."/>
            <person name="Hibbett D.S."/>
        </authorList>
    </citation>
    <scope>NUCLEOTIDE SEQUENCE</scope>
    <source>
        <strain evidence="2">RHP3577 ss4</strain>
    </source>
</reference>
<evidence type="ECO:0000313" key="3">
    <source>
        <dbReference type="Proteomes" id="UP001150217"/>
    </source>
</evidence>